<accession>A0A2U1D736</accession>
<name>A0A2U1D736_9LACO</name>
<comment type="caution">
    <text evidence="1">The sequence shown here is derived from an EMBL/GenBank/DDBJ whole genome shotgun (WGS) entry which is preliminary data.</text>
</comment>
<proteinExistence type="predicted"/>
<evidence type="ECO:0000313" key="1">
    <source>
        <dbReference type="EMBL" id="PVY83478.1"/>
    </source>
</evidence>
<dbReference type="EMBL" id="QEKT01000007">
    <property type="protein sequence ID" value="PVY83478.1"/>
    <property type="molecule type" value="Genomic_DNA"/>
</dbReference>
<gene>
    <name evidence="1" type="ORF">C7384_10786</name>
</gene>
<organism evidence="1 2">
    <name type="scientific">Convivina intestini</name>
    <dbReference type="NCBI Taxonomy" id="1505726"/>
    <lineage>
        <taxon>Bacteria</taxon>
        <taxon>Bacillati</taxon>
        <taxon>Bacillota</taxon>
        <taxon>Bacilli</taxon>
        <taxon>Lactobacillales</taxon>
        <taxon>Lactobacillaceae</taxon>
        <taxon>Convivina</taxon>
    </lineage>
</organism>
<protein>
    <submittedName>
        <fullName evidence="1">Uncharacterized protein</fullName>
    </submittedName>
</protein>
<dbReference type="RefSeq" id="WP_089940464.1">
    <property type="nucleotide sequence ID" value="NZ_CAKOEW010000006.1"/>
</dbReference>
<evidence type="ECO:0000313" key="2">
    <source>
        <dbReference type="Proteomes" id="UP000245433"/>
    </source>
</evidence>
<keyword evidence="2" id="KW-1185">Reference proteome</keyword>
<reference evidence="1 2" key="1">
    <citation type="submission" date="2018-04" db="EMBL/GenBank/DDBJ databases">
        <title>Genomic Encyclopedia of Type Strains, Phase IV (KMG-IV): sequencing the most valuable type-strain genomes for metagenomic binning, comparative biology and taxonomic classification.</title>
        <authorList>
            <person name="Goeker M."/>
        </authorList>
    </citation>
    <scope>NUCLEOTIDE SEQUENCE [LARGE SCALE GENOMIC DNA]</scope>
    <source>
        <strain evidence="1 2">DSM 28795</strain>
    </source>
</reference>
<sequence length="63" mass="7464">MNKNEFPVSREAYELQIIMLEKSKKFITDNDIDENSKQGQTLMKLTYELVNVSFDFVKDNFPK</sequence>
<dbReference type="AlphaFoldDB" id="A0A2U1D736"/>
<dbReference type="Proteomes" id="UP000245433">
    <property type="component" value="Unassembled WGS sequence"/>
</dbReference>